<name>A0ABQ5KCP7_9EUKA</name>
<organism evidence="2 3">
    <name type="scientific">Aduncisulcus paluster</name>
    <dbReference type="NCBI Taxonomy" id="2918883"/>
    <lineage>
        <taxon>Eukaryota</taxon>
        <taxon>Metamonada</taxon>
        <taxon>Carpediemonas-like organisms</taxon>
        <taxon>Aduncisulcus</taxon>
    </lineage>
</organism>
<evidence type="ECO:0000313" key="3">
    <source>
        <dbReference type="Proteomes" id="UP001057375"/>
    </source>
</evidence>
<evidence type="ECO:0000256" key="1">
    <source>
        <dbReference type="SAM" id="MobiDB-lite"/>
    </source>
</evidence>
<sequence length="159" mass="17676">QSGHSTSHSHGTKDHSHQKHDAIAEDMSSSMPPPFDHVSTKLSSSISASASASASASSKQSSHKHDGARSELMCVAPFIREDSEVDSFVKDLTKTLNQDRVKSVAEFRSTEKEKDIIEHPDRTHPLFSKTHQLTRYEHMYGPSFVETSEAIDRIHSIIH</sequence>
<feature type="compositionally biased region" description="Low complexity" evidence="1">
    <location>
        <begin position="43"/>
        <end position="60"/>
    </location>
</feature>
<gene>
    <name evidence="2" type="ORF">ADUPG1_005315</name>
</gene>
<keyword evidence="3" id="KW-1185">Reference proteome</keyword>
<reference evidence="2" key="1">
    <citation type="submission" date="2022-03" db="EMBL/GenBank/DDBJ databases">
        <title>Draft genome sequence of Aduncisulcus paluster, a free-living microaerophilic Fornicata.</title>
        <authorList>
            <person name="Yuyama I."/>
            <person name="Kume K."/>
            <person name="Tamura T."/>
            <person name="Inagaki Y."/>
            <person name="Hashimoto T."/>
        </authorList>
    </citation>
    <scope>NUCLEOTIDE SEQUENCE</scope>
    <source>
        <strain evidence="2">NY0171</strain>
    </source>
</reference>
<dbReference type="Proteomes" id="UP001057375">
    <property type="component" value="Unassembled WGS sequence"/>
</dbReference>
<protein>
    <submittedName>
        <fullName evidence="2">Uncharacterized protein</fullName>
    </submittedName>
</protein>
<dbReference type="EMBL" id="BQXS01008431">
    <property type="protein sequence ID" value="GKT29692.1"/>
    <property type="molecule type" value="Genomic_DNA"/>
</dbReference>
<comment type="caution">
    <text evidence="2">The sequence shown here is derived from an EMBL/GenBank/DDBJ whole genome shotgun (WGS) entry which is preliminary data.</text>
</comment>
<evidence type="ECO:0000313" key="2">
    <source>
        <dbReference type="EMBL" id="GKT29692.1"/>
    </source>
</evidence>
<accession>A0ABQ5KCP7</accession>
<feature type="compositionally biased region" description="Basic and acidic residues" evidence="1">
    <location>
        <begin position="11"/>
        <end position="23"/>
    </location>
</feature>
<proteinExistence type="predicted"/>
<feature type="non-terminal residue" evidence="2">
    <location>
        <position position="159"/>
    </location>
</feature>
<feature type="region of interest" description="Disordered" evidence="1">
    <location>
        <begin position="1"/>
        <end position="69"/>
    </location>
</feature>
<feature type="non-terminal residue" evidence="2">
    <location>
        <position position="1"/>
    </location>
</feature>